<protein>
    <submittedName>
        <fullName evidence="2">Electron transfer flavoprotein subunit alpha</fullName>
    </submittedName>
</protein>
<sequence length="46" mass="4950">QHMVGCNRSGMVFAINKDKNAPVFKQCDYGLIGDVKDVLPALTAAL</sequence>
<dbReference type="PANTHER" id="PTHR43153:SF5">
    <property type="entry name" value="PROTEIN FIXB-RELATED"/>
    <property type="match status" value="1"/>
</dbReference>
<dbReference type="Gene3D" id="3.40.50.1220">
    <property type="entry name" value="TPP-binding domain"/>
    <property type="match status" value="1"/>
</dbReference>
<feature type="non-terminal residue" evidence="2">
    <location>
        <position position="1"/>
    </location>
</feature>
<dbReference type="InterPro" id="IPR001308">
    <property type="entry name" value="ETF_a/FixB"/>
</dbReference>
<dbReference type="GO" id="GO:0009055">
    <property type="term" value="F:electron transfer activity"/>
    <property type="evidence" value="ECO:0007669"/>
    <property type="project" value="InterPro"/>
</dbReference>
<proteinExistence type="predicted"/>
<dbReference type="PANTHER" id="PTHR43153">
    <property type="entry name" value="ELECTRON TRANSFER FLAVOPROTEIN ALPHA"/>
    <property type="match status" value="1"/>
</dbReference>
<dbReference type="InterPro" id="IPR029035">
    <property type="entry name" value="DHS-like_NAD/FAD-binding_dom"/>
</dbReference>
<reference evidence="4" key="2">
    <citation type="submission" date="2018-05" db="EMBL/GenBank/DDBJ databases">
        <title>Genome Sequencing of selected type strains of the family Eggerthellaceae.</title>
        <authorList>
            <person name="Danylec N."/>
            <person name="Stoll D.A."/>
            <person name="Doetsch A."/>
            <person name="Huch M."/>
        </authorList>
    </citation>
    <scope>NUCLEOTIDE SEQUENCE [LARGE SCALE GENOMIC DNA]</scope>
    <source>
        <strain evidence="4">DSM 16107</strain>
    </source>
</reference>
<evidence type="ECO:0000313" key="1">
    <source>
        <dbReference type="EMBL" id="RDB62911.1"/>
    </source>
</evidence>
<organism evidence="2 4">
    <name type="scientific">Eggerthella sinensis</name>
    <dbReference type="NCBI Taxonomy" id="242230"/>
    <lineage>
        <taxon>Bacteria</taxon>
        <taxon>Bacillati</taxon>
        <taxon>Actinomycetota</taxon>
        <taxon>Coriobacteriia</taxon>
        <taxon>Eggerthellales</taxon>
        <taxon>Eggerthellaceae</taxon>
        <taxon>Eggerthella</taxon>
    </lineage>
</organism>
<dbReference type="Proteomes" id="UP000270112">
    <property type="component" value="Unassembled WGS sequence"/>
</dbReference>
<reference evidence="2" key="3">
    <citation type="journal article" date="2019" name="Microbiol. Resour. Announc.">
        <title>Draft Genome Sequences of Type Strains of Gordonibacter faecihominis, Paraeggerthella hongkongensis, Parvibacter caecicola,Slackia equolifaciens, Slackia faecicanis, and Slackia isoflavoniconvertens.</title>
        <authorList>
            <person name="Danylec N."/>
            <person name="Stoll D.A."/>
            <person name="Dotsch A."/>
            <person name="Huch M."/>
        </authorList>
    </citation>
    <scope>NUCLEOTIDE SEQUENCE</scope>
    <source>
        <strain evidence="2">DSM 16107</strain>
    </source>
</reference>
<accession>A0A3N0ITA9</accession>
<gene>
    <name evidence="1" type="ORF">C1876_17060</name>
    <name evidence="2" type="ORF">DMP09_15665</name>
</gene>
<name>A0A3N0ITA9_9ACTN</name>
<dbReference type="SUPFAM" id="SSF52467">
    <property type="entry name" value="DHS-like NAD/FAD-binding domain"/>
    <property type="match status" value="1"/>
</dbReference>
<dbReference type="GO" id="GO:0050660">
    <property type="term" value="F:flavin adenine dinucleotide binding"/>
    <property type="evidence" value="ECO:0007669"/>
    <property type="project" value="InterPro"/>
</dbReference>
<keyword evidence="3" id="KW-1185">Reference proteome</keyword>
<dbReference type="EMBL" id="QICC01000104">
    <property type="protein sequence ID" value="RNM40127.1"/>
    <property type="molecule type" value="Genomic_DNA"/>
</dbReference>
<evidence type="ECO:0000313" key="4">
    <source>
        <dbReference type="Proteomes" id="UP000270112"/>
    </source>
</evidence>
<evidence type="ECO:0000313" key="2">
    <source>
        <dbReference type="EMBL" id="RNM40127.1"/>
    </source>
</evidence>
<reference evidence="1 3" key="1">
    <citation type="journal article" date="2018" name="Elife">
        <title>Discovery and characterization of a prevalent human gut bacterial enzyme sufficient for the inactivation of a family of plant toxins.</title>
        <authorList>
            <person name="Koppel N."/>
            <person name="Bisanz J.E."/>
            <person name="Pandelia M.E."/>
            <person name="Turnbaugh P.J."/>
            <person name="Balskus E.P."/>
        </authorList>
    </citation>
    <scope>NUCLEOTIDE SEQUENCE [LARGE SCALE GENOMIC DNA]</scope>
    <source>
        <strain evidence="1 3">DSM 16107</strain>
    </source>
</reference>
<dbReference type="AlphaFoldDB" id="A0A3N0ITA9"/>
<dbReference type="EMBL" id="PPTT01000052">
    <property type="protein sequence ID" value="RDB62911.1"/>
    <property type="molecule type" value="Genomic_DNA"/>
</dbReference>
<dbReference type="GO" id="GO:0033539">
    <property type="term" value="P:fatty acid beta-oxidation using acyl-CoA dehydrogenase"/>
    <property type="evidence" value="ECO:0007669"/>
    <property type="project" value="TreeGrafter"/>
</dbReference>
<evidence type="ECO:0000313" key="3">
    <source>
        <dbReference type="Proteomes" id="UP000253817"/>
    </source>
</evidence>
<comment type="caution">
    <text evidence="2">The sequence shown here is derived from an EMBL/GenBank/DDBJ whole genome shotgun (WGS) entry which is preliminary data.</text>
</comment>
<dbReference type="Proteomes" id="UP000253817">
    <property type="component" value="Unassembled WGS sequence"/>
</dbReference>